<feature type="domain" description="Helix-turn-helix" evidence="1">
    <location>
        <begin position="5"/>
        <end position="50"/>
    </location>
</feature>
<dbReference type="SUPFAM" id="SSF46955">
    <property type="entry name" value="Putative DNA-binding domain"/>
    <property type="match status" value="1"/>
</dbReference>
<dbReference type="OrthoDB" id="3401953at2"/>
<dbReference type="AlphaFoldDB" id="A0A511MB22"/>
<reference evidence="2 3" key="1">
    <citation type="submission" date="2019-07" db="EMBL/GenBank/DDBJ databases">
        <title>Whole genome shotgun sequence of Nocardia ninae NBRC 108245.</title>
        <authorList>
            <person name="Hosoyama A."/>
            <person name="Uohara A."/>
            <person name="Ohji S."/>
            <person name="Ichikawa N."/>
        </authorList>
    </citation>
    <scope>NUCLEOTIDE SEQUENCE [LARGE SCALE GENOMIC DNA]</scope>
    <source>
        <strain evidence="2 3">NBRC 108245</strain>
    </source>
</reference>
<dbReference type="InterPro" id="IPR010093">
    <property type="entry name" value="SinI_DNA-bd"/>
</dbReference>
<keyword evidence="3" id="KW-1185">Reference proteome</keyword>
<dbReference type="EMBL" id="BJXA01000012">
    <property type="protein sequence ID" value="GEM37864.1"/>
    <property type="molecule type" value="Genomic_DNA"/>
</dbReference>
<comment type="caution">
    <text evidence="2">The sequence shown here is derived from an EMBL/GenBank/DDBJ whole genome shotgun (WGS) entry which is preliminary data.</text>
</comment>
<protein>
    <submittedName>
        <fullName evidence="2">MerR family transcriptional regulator</fullName>
    </submittedName>
</protein>
<dbReference type="Proteomes" id="UP000321424">
    <property type="component" value="Unassembled WGS sequence"/>
</dbReference>
<dbReference type="RefSeq" id="WP_147129944.1">
    <property type="nucleotide sequence ID" value="NZ_BJXA01000012.1"/>
</dbReference>
<gene>
    <name evidence="2" type="ORF">NN4_23830</name>
</gene>
<sequence length="143" mass="16022">MNDRLYSVEQVAERLGLHVRTIRNYVRDGRLTAVRIGKQYRIAHEDLEAFTGRPVPAPLRETVERQRHVEVSSIVQVDAVDPGMADRLSTLLMGAANTRSSGDEPLRIETMYDAERARLKVIVLGGLADTARLFDYMEGVLAS</sequence>
<evidence type="ECO:0000313" key="3">
    <source>
        <dbReference type="Proteomes" id="UP000321424"/>
    </source>
</evidence>
<dbReference type="InterPro" id="IPR041657">
    <property type="entry name" value="HTH_17"/>
</dbReference>
<dbReference type="Gene3D" id="1.10.1660.10">
    <property type="match status" value="1"/>
</dbReference>
<dbReference type="InterPro" id="IPR009061">
    <property type="entry name" value="DNA-bd_dom_put_sf"/>
</dbReference>
<dbReference type="GO" id="GO:0003677">
    <property type="term" value="F:DNA binding"/>
    <property type="evidence" value="ECO:0007669"/>
    <property type="project" value="InterPro"/>
</dbReference>
<dbReference type="NCBIfam" id="TIGR01764">
    <property type="entry name" value="excise"/>
    <property type="match status" value="1"/>
</dbReference>
<dbReference type="Pfam" id="PF12728">
    <property type="entry name" value="HTH_17"/>
    <property type="match status" value="1"/>
</dbReference>
<proteinExistence type="predicted"/>
<organism evidence="2 3">
    <name type="scientific">Nocardia ninae NBRC 108245</name>
    <dbReference type="NCBI Taxonomy" id="1210091"/>
    <lineage>
        <taxon>Bacteria</taxon>
        <taxon>Bacillati</taxon>
        <taxon>Actinomycetota</taxon>
        <taxon>Actinomycetes</taxon>
        <taxon>Mycobacteriales</taxon>
        <taxon>Nocardiaceae</taxon>
        <taxon>Nocardia</taxon>
    </lineage>
</organism>
<evidence type="ECO:0000313" key="2">
    <source>
        <dbReference type="EMBL" id="GEM37864.1"/>
    </source>
</evidence>
<accession>A0A511MB22</accession>
<evidence type="ECO:0000259" key="1">
    <source>
        <dbReference type="Pfam" id="PF12728"/>
    </source>
</evidence>
<name>A0A511MB22_9NOCA</name>